<dbReference type="AlphaFoldDB" id="A0AAD5XBG3"/>
<dbReference type="Gene3D" id="3.40.50.10140">
    <property type="entry name" value="Toll/interleukin-1 receptor homology (TIR) domain"/>
    <property type="match status" value="1"/>
</dbReference>
<evidence type="ECO:0000313" key="1">
    <source>
        <dbReference type="EMBL" id="KAJ3092679.1"/>
    </source>
</evidence>
<organism evidence="1 2">
    <name type="scientific">Physocladia obscura</name>
    <dbReference type="NCBI Taxonomy" id="109957"/>
    <lineage>
        <taxon>Eukaryota</taxon>
        <taxon>Fungi</taxon>
        <taxon>Fungi incertae sedis</taxon>
        <taxon>Chytridiomycota</taxon>
        <taxon>Chytridiomycota incertae sedis</taxon>
        <taxon>Chytridiomycetes</taxon>
        <taxon>Chytridiales</taxon>
        <taxon>Chytriomycetaceae</taxon>
        <taxon>Physocladia</taxon>
    </lineage>
</organism>
<dbReference type="Proteomes" id="UP001211907">
    <property type="component" value="Unassembled WGS sequence"/>
</dbReference>
<dbReference type="EMBL" id="JADGJH010003210">
    <property type="protein sequence ID" value="KAJ3092679.1"/>
    <property type="molecule type" value="Genomic_DNA"/>
</dbReference>
<keyword evidence="2" id="KW-1185">Reference proteome</keyword>
<name>A0AAD5XBG3_9FUNG</name>
<evidence type="ECO:0000313" key="2">
    <source>
        <dbReference type="Proteomes" id="UP001211907"/>
    </source>
</evidence>
<dbReference type="InterPro" id="IPR035897">
    <property type="entry name" value="Toll_tir_struct_dom_sf"/>
</dbReference>
<accession>A0AAD5XBG3</accession>
<gene>
    <name evidence="1" type="ORF">HK100_006890</name>
</gene>
<reference evidence="1" key="1">
    <citation type="submission" date="2020-05" db="EMBL/GenBank/DDBJ databases">
        <title>Phylogenomic resolution of chytrid fungi.</title>
        <authorList>
            <person name="Stajich J.E."/>
            <person name="Amses K."/>
            <person name="Simmons R."/>
            <person name="Seto K."/>
            <person name="Myers J."/>
            <person name="Bonds A."/>
            <person name="Quandt C.A."/>
            <person name="Barry K."/>
            <person name="Liu P."/>
            <person name="Grigoriev I."/>
            <person name="Longcore J.E."/>
            <person name="James T.Y."/>
        </authorList>
    </citation>
    <scope>NUCLEOTIDE SEQUENCE</scope>
    <source>
        <strain evidence="1">JEL0513</strain>
    </source>
</reference>
<sequence>MASSTAQLLQTEPPKPCKQHGVLKHDLFTSYRVEIDGDFVAQLVSYIENIAARRFCRRVCVFLDSLCLNDGANWRDGFLDGLHGSYVVLYVLSEESVTVMIENVKNGDWPEPPRRRLLPILVDKEGNRFSEIAGSGTLFNPVTYPDLPHVITKKNFRGTMAALFLNQAIHIVPDLAKIHDVAYDIVDLIAPLSGTSGIYLSL</sequence>
<protein>
    <submittedName>
        <fullName evidence="1">Uncharacterized protein</fullName>
    </submittedName>
</protein>
<comment type="caution">
    <text evidence="1">The sequence shown here is derived from an EMBL/GenBank/DDBJ whole genome shotgun (WGS) entry which is preliminary data.</text>
</comment>
<dbReference type="SUPFAM" id="SSF52200">
    <property type="entry name" value="Toll/Interleukin receptor TIR domain"/>
    <property type="match status" value="1"/>
</dbReference>
<proteinExistence type="predicted"/>